<dbReference type="EMBL" id="MFBF01000024">
    <property type="protein sequence ID" value="OGD91175.1"/>
    <property type="molecule type" value="Genomic_DNA"/>
</dbReference>
<protein>
    <submittedName>
        <fullName evidence="1">Uncharacterized protein</fullName>
    </submittedName>
</protein>
<proteinExistence type="predicted"/>
<evidence type="ECO:0000313" key="1">
    <source>
        <dbReference type="EMBL" id="OGD91175.1"/>
    </source>
</evidence>
<reference evidence="1 2" key="1">
    <citation type="journal article" date="2016" name="Nat. Commun.">
        <title>Thousands of microbial genomes shed light on interconnected biogeochemical processes in an aquifer system.</title>
        <authorList>
            <person name="Anantharaman K."/>
            <person name="Brown C.T."/>
            <person name="Hug L.A."/>
            <person name="Sharon I."/>
            <person name="Castelle C.J."/>
            <person name="Probst A.J."/>
            <person name="Thomas B.C."/>
            <person name="Singh A."/>
            <person name="Wilkins M.J."/>
            <person name="Karaoz U."/>
            <person name="Brodie E.L."/>
            <person name="Williams K.H."/>
            <person name="Hubbard S.S."/>
            <person name="Banfield J.F."/>
        </authorList>
    </citation>
    <scope>NUCLEOTIDE SEQUENCE [LARGE SCALE GENOMIC DNA]</scope>
</reference>
<comment type="caution">
    <text evidence="1">The sequence shown here is derived from an EMBL/GenBank/DDBJ whole genome shotgun (WGS) entry which is preliminary data.</text>
</comment>
<dbReference type="Proteomes" id="UP000177124">
    <property type="component" value="Unassembled WGS sequence"/>
</dbReference>
<accession>A0A1F5GH48</accession>
<organism evidence="1 2">
    <name type="scientific">Candidatus Curtissbacteria bacterium RIFCSPHIGHO2_02_FULL_42_15</name>
    <dbReference type="NCBI Taxonomy" id="1797716"/>
    <lineage>
        <taxon>Bacteria</taxon>
        <taxon>Candidatus Curtissiibacteriota</taxon>
    </lineage>
</organism>
<sequence>MTTEIVRNRFRGDACEISDVFEKRELALLKCLTHGMTNEQAGKQVLNLSMSPVQVIRERIILKFRPPNEKRFTRAVNEACLAHAIAYAVDNKLLSADHLPKIPADLFSDFEINICEQFSSGINVFELVRTREMSPEEMKNIFKSMRQKANVATNLMLAAAWARDRQEIMRERHAYELSALI</sequence>
<dbReference type="STRING" id="1797716.A3D07_04555"/>
<gene>
    <name evidence="1" type="ORF">A3D07_04555</name>
</gene>
<name>A0A1F5GH48_9BACT</name>
<dbReference type="AlphaFoldDB" id="A0A1F5GH48"/>
<evidence type="ECO:0000313" key="2">
    <source>
        <dbReference type="Proteomes" id="UP000177124"/>
    </source>
</evidence>